<comment type="activity regulation">
    <text evidence="10">Na(+) is not transported, but it plays an essential structural role and its presence is essential for fluoride channel function.</text>
</comment>
<keyword evidence="12" id="KW-1185">Reference proteome</keyword>
<comment type="catalytic activity">
    <reaction evidence="8">
        <text>fluoride(in) = fluoride(out)</text>
        <dbReference type="Rhea" id="RHEA:76159"/>
        <dbReference type="ChEBI" id="CHEBI:17051"/>
    </reaction>
    <physiologicalReaction direction="left-to-right" evidence="8">
        <dbReference type="Rhea" id="RHEA:76160"/>
    </physiologicalReaction>
</comment>
<dbReference type="OrthoDB" id="5148600at2"/>
<name>W9GM32_9MICO</name>
<dbReference type="AlphaFoldDB" id="W9GM32"/>
<protein>
    <recommendedName>
        <fullName evidence="10">Fluoride-specific ion channel FluC</fullName>
    </recommendedName>
</protein>
<dbReference type="PATRIC" id="fig|584657.3.peg.897"/>
<evidence type="ECO:0000313" key="12">
    <source>
        <dbReference type="Proteomes" id="UP000019494"/>
    </source>
</evidence>
<dbReference type="InterPro" id="IPR003691">
    <property type="entry name" value="FluC"/>
</dbReference>
<reference evidence="12" key="1">
    <citation type="submission" date="2013-08" db="EMBL/GenBank/DDBJ databases">
        <title>Intrasporangium oryzae NRRL B-24470.</title>
        <authorList>
            <person name="Liu H."/>
            <person name="Wang G."/>
        </authorList>
    </citation>
    <scope>NUCLEOTIDE SEQUENCE [LARGE SCALE GENOMIC DNA]</scope>
    <source>
        <strain evidence="12">Q5-1</strain>
    </source>
</reference>
<evidence type="ECO:0000256" key="4">
    <source>
        <dbReference type="ARBA" id="ARBA00022989"/>
    </source>
</evidence>
<proteinExistence type="inferred from homology"/>
<evidence type="ECO:0000256" key="8">
    <source>
        <dbReference type="ARBA" id="ARBA00035585"/>
    </source>
</evidence>
<dbReference type="RefSeq" id="WP_034713954.1">
    <property type="nucleotide sequence ID" value="NZ_AWQS01000020.1"/>
</dbReference>
<comment type="similarity">
    <text evidence="7 10">Belongs to the fluoride channel Fluc/FEX (TC 1.A.43) family.</text>
</comment>
<feature type="transmembrane region" description="Helical" evidence="10">
    <location>
        <begin position="106"/>
        <end position="125"/>
    </location>
</feature>
<dbReference type="GO" id="GO:0062054">
    <property type="term" value="F:fluoride channel activity"/>
    <property type="evidence" value="ECO:0007669"/>
    <property type="project" value="UniProtKB-UniRule"/>
</dbReference>
<feature type="binding site" evidence="10">
    <location>
        <position position="76"/>
    </location>
    <ligand>
        <name>Na(+)</name>
        <dbReference type="ChEBI" id="CHEBI:29101"/>
        <note>structural</note>
    </ligand>
</feature>
<keyword evidence="2 10" id="KW-1003">Cell membrane</keyword>
<organism evidence="11 12">
    <name type="scientific">Intrasporangium chromatireducens Q5-1</name>
    <dbReference type="NCBI Taxonomy" id="584657"/>
    <lineage>
        <taxon>Bacteria</taxon>
        <taxon>Bacillati</taxon>
        <taxon>Actinomycetota</taxon>
        <taxon>Actinomycetes</taxon>
        <taxon>Micrococcales</taxon>
        <taxon>Intrasporangiaceae</taxon>
        <taxon>Intrasporangium</taxon>
    </lineage>
</organism>
<keyword evidence="10" id="KW-0406">Ion transport</keyword>
<dbReference type="EMBL" id="AWQS01000020">
    <property type="protein sequence ID" value="EWT07145.1"/>
    <property type="molecule type" value="Genomic_DNA"/>
</dbReference>
<gene>
    <name evidence="10" type="primary">fluC</name>
    <name evidence="10" type="synonym">crcB</name>
    <name evidence="11" type="ORF">N864_10975</name>
</gene>
<feature type="binding site" evidence="10">
    <location>
        <position position="79"/>
    </location>
    <ligand>
        <name>Na(+)</name>
        <dbReference type="ChEBI" id="CHEBI:29101"/>
        <note>structural</note>
    </ligand>
</feature>
<dbReference type="Proteomes" id="UP000019494">
    <property type="component" value="Unassembled WGS sequence"/>
</dbReference>
<evidence type="ECO:0000256" key="1">
    <source>
        <dbReference type="ARBA" id="ARBA00004651"/>
    </source>
</evidence>
<comment type="function">
    <text evidence="9 10">Fluoride-specific ion channel. Important for reducing fluoride concentration in the cell, thus reducing its toxicity.</text>
</comment>
<dbReference type="HAMAP" id="MF_00454">
    <property type="entry name" value="FluC"/>
    <property type="match status" value="1"/>
</dbReference>
<keyword evidence="3 10" id="KW-0812">Transmembrane</keyword>
<feature type="transmembrane region" description="Helical" evidence="10">
    <location>
        <begin position="30"/>
        <end position="56"/>
    </location>
</feature>
<comment type="caution">
    <text evidence="11">The sequence shown here is derived from an EMBL/GenBank/DDBJ whole genome shotgun (WGS) entry which is preliminary data.</text>
</comment>
<evidence type="ECO:0000256" key="9">
    <source>
        <dbReference type="ARBA" id="ARBA00049940"/>
    </source>
</evidence>
<keyword evidence="10" id="KW-0813">Transport</keyword>
<evidence type="ECO:0000313" key="11">
    <source>
        <dbReference type="EMBL" id="EWT07145.1"/>
    </source>
</evidence>
<keyword evidence="10" id="KW-0915">Sodium</keyword>
<dbReference type="Pfam" id="PF02537">
    <property type="entry name" value="CRCB"/>
    <property type="match status" value="1"/>
</dbReference>
<evidence type="ECO:0000256" key="5">
    <source>
        <dbReference type="ARBA" id="ARBA00023136"/>
    </source>
</evidence>
<sequence>MTTLLLALAGGAGAATRFLTDAVVARHNPFRVPLGTVVINVIGSFLLGLLTGLFALSSPDTTGGALKAVIGTGFCGGYTTFSTAMVEAARLWSAEGPGTGVRYATVTLAGSVTAAAVGLTIGRLLS</sequence>
<feature type="transmembrane region" description="Helical" evidence="10">
    <location>
        <begin position="68"/>
        <end position="86"/>
    </location>
</feature>
<keyword evidence="10" id="KW-0479">Metal-binding</keyword>
<dbReference type="PANTHER" id="PTHR28259">
    <property type="entry name" value="FLUORIDE EXPORT PROTEIN 1-RELATED"/>
    <property type="match status" value="1"/>
</dbReference>
<evidence type="ECO:0000256" key="2">
    <source>
        <dbReference type="ARBA" id="ARBA00022475"/>
    </source>
</evidence>
<dbReference type="GO" id="GO:0140114">
    <property type="term" value="P:cellular detoxification of fluoride"/>
    <property type="evidence" value="ECO:0007669"/>
    <property type="project" value="UniProtKB-UniRule"/>
</dbReference>
<keyword evidence="4 10" id="KW-1133">Transmembrane helix</keyword>
<accession>W9GM32</accession>
<dbReference type="GO" id="GO:0046872">
    <property type="term" value="F:metal ion binding"/>
    <property type="evidence" value="ECO:0007669"/>
    <property type="project" value="UniProtKB-KW"/>
</dbReference>
<comment type="subcellular location">
    <subcellularLocation>
        <location evidence="1 10">Cell membrane</location>
        <topology evidence="1 10">Multi-pass membrane protein</topology>
    </subcellularLocation>
</comment>
<evidence type="ECO:0000256" key="10">
    <source>
        <dbReference type="HAMAP-Rule" id="MF_00454"/>
    </source>
</evidence>
<dbReference type="PANTHER" id="PTHR28259:SF1">
    <property type="entry name" value="FLUORIDE EXPORT PROTEIN 1-RELATED"/>
    <property type="match status" value="1"/>
</dbReference>
<dbReference type="GO" id="GO:0005886">
    <property type="term" value="C:plasma membrane"/>
    <property type="evidence" value="ECO:0007669"/>
    <property type="project" value="UniProtKB-SubCell"/>
</dbReference>
<keyword evidence="6 10" id="KW-0407">Ion channel</keyword>
<evidence type="ECO:0000256" key="7">
    <source>
        <dbReference type="ARBA" id="ARBA00035120"/>
    </source>
</evidence>
<evidence type="ECO:0000256" key="3">
    <source>
        <dbReference type="ARBA" id="ARBA00022692"/>
    </source>
</evidence>
<evidence type="ECO:0000256" key="6">
    <source>
        <dbReference type="ARBA" id="ARBA00023303"/>
    </source>
</evidence>
<keyword evidence="5 10" id="KW-0472">Membrane</keyword>